<proteinExistence type="predicted"/>
<keyword evidence="2" id="KW-1185">Reference proteome</keyword>
<dbReference type="EMBL" id="RCHR01000004">
    <property type="protein sequence ID" value="RLL43978.1"/>
    <property type="molecule type" value="Genomic_DNA"/>
</dbReference>
<accession>A0A498D862</accession>
<reference evidence="1 2" key="1">
    <citation type="submission" date="2018-10" db="EMBL/GenBank/DDBJ databases">
        <title>Oceanobacillus sp. YLB-02 draft genome.</title>
        <authorList>
            <person name="Yu L."/>
        </authorList>
    </citation>
    <scope>NUCLEOTIDE SEQUENCE [LARGE SCALE GENOMIC DNA]</scope>
    <source>
        <strain evidence="1 2">YLB-02</strain>
    </source>
</reference>
<name>A0A498D862_9BACI</name>
<evidence type="ECO:0000313" key="2">
    <source>
        <dbReference type="Proteomes" id="UP000270219"/>
    </source>
</evidence>
<comment type="caution">
    <text evidence="1">The sequence shown here is derived from an EMBL/GenBank/DDBJ whole genome shotgun (WGS) entry which is preliminary data.</text>
</comment>
<evidence type="ECO:0000313" key="1">
    <source>
        <dbReference type="EMBL" id="RLL43978.1"/>
    </source>
</evidence>
<dbReference type="InterPro" id="IPR036291">
    <property type="entry name" value="NAD(P)-bd_dom_sf"/>
</dbReference>
<dbReference type="OrthoDB" id="306388at2"/>
<organism evidence="1 2">
    <name type="scientific">Oceanobacillus piezotolerans</name>
    <dbReference type="NCBI Taxonomy" id="2448030"/>
    <lineage>
        <taxon>Bacteria</taxon>
        <taxon>Bacillati</taxon>
        <taxon>Bacillota</taxon>
        <taxon>Bacilli</taxon>
        <taxon>Bacillales</taxon>
        <taxon>Bacillaceae</taxon>
        <taxon>Oceanobacillus</taxon>
    </lineage>
</organism>
<dbReference type="Gene3D" id="3.40.50.720">
    <property type="entry name" value="NAD(P)-binding Rossmann-like Domain"/>
    <property type="match status" value="1"/>
</dbReference>
<sequence>MMKRIESNTNPEDAAAAKKAIEASIPMGHYSTPEEIADLMVFLSSDKASFISGSYYRIDGGQSSTSA</sequence>
<dbReference type="Pfam" id="PF13561">
    <property type="entry name" value="adh_short_C2"/>
    <property type="match status" value="1"/>
</dbReference>
<gene>
    <name evidence="1" type="ORF">D8M04_12745</name>
</gene>
<dbReference type="Proteomes" id="UP000270219">
    <property type="component" value="Unassembled WGS sequence"/>
</dbReference>
<protein>
    <submittedName>
        <fullName evidence="1">SDR family oxidoreductase</fullName>
    </submittedName>
</protein>
<dbReference type="InterPro" id="IPR002347">
    <property type="entry name" value="SDR_fam"/>
</dbReference>
<dbReference type="SUPFAM" id="SSF51735">
    <property type="entry name" value="NAD(P)-binding Rossmann-fold domains"/>
    <property type="match status" value="1"/>
</dbReference>
<dbReference type="AlphaFoldDB" id="A0A498D862"/>